<name>A0A7W3Y8J3_9LACO</name>
<dbReference type="SUPFAM" id="SSF88946">
    <property type="entry name" value="Sigma2 domain of RNA polymerase sigma factors"/>
    <property type="match status" value="1"/>
</dbReference>
<dbReference type="GO" id="GO:0003700">
    <property type="term" value="F:DNA-binding transcription factor activity"/>
    <property type="evidence" value="ECO:0007669"/>
    <property type="project" value="InterPro"/>
</dbReference>
<dbReference type="InterPro" id="IPR014284">
    <property type="entry name" value="RNA_pol_sigma-70_dom"/>
</dbReference>
<dbReference type="Pfam" id="PF07638">
    <property type="entry name" value="Sigma70_ECF"/>
    <property type="match status" value="1"/>
</dbReference>
<organism evidence="2 3">
    <name type="scientific">Limosilactobacillus albertensis</name>
    <dbReference type="NCBI Taxonomy" id="2759752"/>
    <lineage>
        <taxon>Bacteria</taxon>
        <taxon>Bacillati</taxon>
        <taxon>Bacillota</taxon>
        <taxon>Bacilli</taxon>
        <taxon>Lactobacillales</taxon>
        <taxon>Lactobacillaceae</taxon>
        <taxon>Limosilactobacillus</taxon>
    </lineage>
</organism>
<dbReference type="AlphaFoldDB" id="A0A7W3Y8J3"/>
<feature type="domain" description="RNA polymerase sigma-70 ECF-like HTH" evidence="1">
    <location>
        <begin position="12"/>
        <end position="178"/>
    </location>
</feature>
<evidence type="ECO:0000313" key="3">
    <source>
        <dbReference type="Proteomes" id="UP000518316"/>
    </source>
</evidence>
<dbReference type="InterPro" id="IPR053812">
    <property type="entry name" value="HTH_Sigma70_ECF-like"/>
</dbReference>
<dbReference type="InterPro" id="IPR013325">
    <property type="entry name" value="RNA_pol_sigma_r2"/>
</dbReference>
<dbReference type="EMBL" id="JACIVC010000060">
    <property type="protein sequence ID" value="MBB1069794.1"/>
    <property type="molecule type" value="Genomic_DNA"/>
</dbReference>
<reference evidence="2 3" key="1">
    <citation type="submission" date="2020-07" db="EMBL/GenBank/DDBJ databases">
        <title>Description of Limosilactobacillus balticus sp. nov., Limosilactobacillus agrestis sp. nov., Limosilactobacillus albertensis sp. nov., Limosilactobacillus rudii sp. nov., Limosilactobacillus fastidiosus sp. nov., five novel Limosilactobacillus species isolated from the vertebrate gastrointestinal tract, and proposal of 6 subspecies of Limosilactobacillus reuteri adapted to the gastrointestinal tract of specific vertebrate hosts.</title>
        <authorList>
            <person name="Li F."/>
            <person name="Cheng C."/>
            <person name="Zheng J."/>
            <person name="Quevedo R.M."/>
            <person name="Li J."/>
            <person name="Roos S."/>
            <person name="Gaenzle M.G."/>
            <person name="Walter J."/>
        </authorList>
    </citation>
    <scope>NUCLEOTIDE SEQUENCE [LARGE SCALE GENOMIC DNA]</scope>
    <source>
        <strain evidence="2 3">RRLNB_1_1</strain>
    </source>
</reference>
<dbReference type="Proteomes" id="UP000518316">
    <property type="component" value="Unassembled WGS sequence"/>
</dbReference>
<dbReference type="RefSeq" id="WP_182598339.1">
    <property type="nucleotide sequence ID" value="NZ_JACIVC010000060.1"/>
</dbReference>
<dbReference type="GO" id="GO:0006352">
    <property type="term" value="P:DNA-templated transcription initiation"/>
    <property type="evidence" value="ECO:0007669"/>
    <property type="project" value="InterPro"/>
</dbReference>
<dbReference type="InterPro" id="IPR013324">
    <property type="entry name" value="RNA_pol_sigma_r3/r4-like"/>
</dbReference>
<evidence type="ECO:0000259" key="1">
    <source>
        <dbReference type="Pfam" id="PF07638"/>
    </source>
</evidence>
<sequence length="190" mass="23039">MRFKENEEKYLKLINNSQRGSNEDFKELFQCYWPLVRRLWQRYNVNNLELADWEQEARVVMLEVIRLYNNQGPRMFSCFFKECLTNRIRDLQRQTQAYKRIPAERLYALTDEYSEIIIDYLRHSPDDIIYCRQSLNYLLNYCSKFERKVLVYLHSGYSVTEIATTLKCSKRSIQSALHRCHIKLLKVLTK</sequence>
<dbReference type="SUPFAM" id="SSF88659">
    <property type="entry name" value="Sigma3 and sigma4 domains of RNA polymerase sigma factors"/>
    <property type="match status" value="1"/>
</dbReference>
<protein>
    <submittedName>
        <fullName evidence="2">Sigma-70 family RNA polymerase sigma factor</fullName>
    </submittedName>
</protein>
<gene>
    <name evidence="2" type="ORF">H5S40_06470</name>
</gene>
<accession>A0A7W3Y8J3</accession>
<evidence type="ECO:0000313" key="2">
    <source>
        <dbReference type="EMBL" id="MBB1069794.1"/>
    </source>
</evidence>
<keyword evidence="3" id="KW-1185">Reference proteome</keyword>
<comment type="caution">
    <text evidence="2">The sequence shown here is derived from an EMBL/GenBank/DDBJ whole genome shotgun (WGS) entry which is preliminary data.</text>
</comment>
<dbReference type="NCBIfam" id="TIGR02937">
    <property type="entry name" value="sigma70-ECF"/>
    <property type="match status" value="1"/>
</dbReference>
<proteinExistence type="predicted"/>
<dbReference type="Gene3D" id="1.10.1740.10">
    <property type="match status" value="1"/>
</dbReference>